<dbReference type="KEGG" id="spib:G8759_28585"/>
<accession>A0A6G9AVS3</accession>
<keyword evidence="2" id="KW-1185">Reference proteome</keyword>
<proteinExistence type="predicted"/>
<sequence>MQRTFMKSEVNRAIPTPQPALQALLSQSEDEFYGSLQRIWNNVVQLEDMGIIHNENDKFIYAYRFAEAELQRAYSEKEVVVIAPRKF</sequence>
<name>A0A6G9AVS3_9BACT</name>
<dbReference type="AlphaFoldDB" id="A0A6G9AVS3"/>
<evidence type="ECO:0000313" key="1">
    <source>
        <dbReference type="EMBL" id="QIP16313.1"/>
    </source>
</evidence>
<protein>
    <submittedName>
        <fullName evidence="1">Uncharacterized protein</fullName>
    </submittedName>
</protein>
<dbReference type="RefSeq" id="WP_167216089.1">
    <property type="nucleotide sequence ID" value="NZ_CP050063.1"/>
</dbReference>
<reference evidence="1 2" key="1">
    <citation type="submission" date="2020-03" db="EMBL/GenBank/DDBJ databases">
        <authorList>
            <person name="Kim M.K."/>
        </authorList>
    </citation>
    <scope>NUCLEOTIDE SEQUENCE [LARGE SCALE GENOMIC DNA]</scope>
    <source>
        <strain evidence="1 2">BT328</strain>
    </source>
</reference>
<organism evidence="1 2">
    <name type="scientific">Spirosoma aureum</name>
    <dbReference type="NCBI Taxonomy" id="2692134"/>
    <lineage>
        <taxon>Bacteria</taxon>
        <taxon>Pseudomonadati</taxon>
        <taxon>Bacteroidota</taxon>
        <taxon>Cytophagia</taxon>
        <taxon>Cytophagales</taxon>
        <taxon>Cytophagaceae</taxon>
        <taxon>Spirosoma</taxon>
    </lineage>
</organism>
<evidence type="ECO:0000313" key="2">
    <source>
        <dbReference type="Proteomes" id="UP000501802"/>
    </source>
</evidence>
<dbReference type="Proteomes" id="UP000501802">
    <property type="component" value="Chromosome"/>
</dbReference>
<dbReference type="EMBL" id="CP050063">
    <property type="protein sequence ID" value="QIP16313.1"/>
    <property type="molecule type" value="Genomic_DNA"/>
</dbReference>
<gene>
    <name evidence="1" type="ORF">G8759_28585</name>
</gene>